<proteinExistence type="predicted"/>
<dbReference type="EMBL" id="CZKA01000033">
    <property type="protein sequence ID" value="CUR57105.1"/>
    <property type="molecule type" value="Genomic_DNA"/>
</dbReference>
<protein>
    <submittedName>
        <fullName evidence="1">Uncharacterized protein</fullName>
    </submittedName>
</protein>
<name>A0A2P2C508_9ZZZZ</name>
<organism evidence="1">
    <name type="scientific">metagenome</name>
    <dbReference type="NCBI Taxonomy" id="256318"/>
    <lineage>
        <taxon>unclassified sequences</taxon>
        <taxon>metagenomes</taxon>
    </lineage>
</organism>
<dbReference type="AlphaFoldDB" id="A0A2P2C508"/>
<reference evidence="1" key="1">
    <citation type="submission" date="2015-08" db="EMBL/GenBank/DDBJ databases">
        <authorList>
            <person name="Babu N.S."/>
            <person name="Beckwith C.J."/>
            <person name="Beseler K.G."/>
            <person name="Brison A."/>
            <person name="Carone J.V."/>
            <person name="Caskin T.P."/>
            <person name="Diamond M."/>
            <person name="Durham M.E."/>
            <person name="Foxe J.M."/>
            <person name="Go M."/>
            <person name="Henderson B.A."/>
            <person name="Jones I.B."/>
            <person name="McGettigan J.A."/>
            <person name="Micheletti S.J."/>
            <person name="Nasrallah M.E."/>
            <person name="Ortiz D."/>
            <person name="Piller C.R."/>
            <person name="Privatt S.R."/>
            <person name="Schneider S.L."/>
            <person name="Sharp S."/>
            <person name="Smith T.C."/>
            <person name="Stanton J.D."/>
            <person name="Ullery H.E."/>
            <person name="Wilson R.J."/>
            <person name="Serrano M.G."/>
            <person name="Buck G."/>
            <person name="Lee V."/>
            <person name="Wang Y."/>
            <person name="Carvalho R."/>
            <person name="Voegtly L."/>
            <person name="Shi R."/>
            <person name="Duckworth R."/>
            <person name="Johnson A."/>
            <person name="Loviza R."/>
            <person name="Walstead R."/>
            <person name="Shah Z."/>
            <person name="Kiflezghi M."/>
            <person name="Wade K."/>
            <person name="Ball S.L."/>
            <person name="Bradley K.W."/>
            <person name="Asai D.J."/>
            <person name="Bowman C.A."/>
            <person name="Russell D.A."/>
            <person name="Pope W.H."/>
            <person name="Jacobs-Sera D."/>
            <person name="Hendrix R.W."/>
            <person name="Hatfull G.F."/>
        </authorList>
    </citation>
    <scope>NUCLEOTIDE SEQUENCE</scope>
</reference>
<sequence>MANLPRLALATIATLTTTAALMSPAPAQAAREPWSSMKQARQVTDPRITEASGLTRSTYARSTIMVHNDSGDTSRFFALSRTGATRAVFTLPSAPHNDWEDAASGPHHTLWFGDIGDNSVHRSTISVIRVKEPRDLTSRSLASRTFTLRYPDGAHNAEALMVRPRSGRVYIVTKDASGGHIYRAPKTLRAGAVNRLKKVASAPATVTGADFSPNGERFVLRTYTRAYLYRGVGKSAFRVIRLPSSGESIGYSRSGRAINIGSEGADQPIWRIDR</sequence>
<dbReference type="SUPFAM" id="SSF75011">
    <property type="entry name" value="3-carboxy-cis,cis-mucoante lactonizing enzyme"/>
    <property type="match status" value="1"/>
</dbReference>
<evidence type="ECO:0000313" key="1">
    <source>
        <dbReference type="EMBL" id="CUR57105.1"/>
    </source>
</evidence>
<gene>
    <name evidence="1" type="ORF">NOCA2390034</name>
</gene>
<accession>A0A2P2C508</accession>